<feature type="region of interest" description="Disordered" evidence="1">
    <location>
        <begin position="134"/>
        <end position="156"/>
    </location>
</feature>
<reference evidence="3" key="2">
    <citation type="submission" date="2021-09" db="EMBL/GenBank/DDBJ databases">
        <authorList>
            <person name="Gilroy R."/>
        </authorList>
    </citation>
    <scope>NUCLEOTIDE SEQUENCE</scope>
    <source>
        <strain evidence="3">316</strain>
    </source>
</reference>
<comment type="caution">
    <text evidence="3">The sequence shown here is derived from an EMBL/GenBank/DDBJ whole genome shotgun (WGS) entry which is preliminary data.</text>
</comment>
<feature type="region of interest" description="Disordered" evidence="1">
    <location>
        <begin position="22"/>
        <end position="42"/>
    </location>
</feature>
<accession>A0A921JEC4</accession>
<dbReference type="Proteomes" id="UP000742631">
    <property type="component" value="Unassembled WGS sequence"/>
</dbReference>
<dbReference type="EMBL" id="DYYG01000013">
    <property type="protein sequence ID" value="HJE23094.1"/>
    <property type="molecule type" value="Genomic_DNA"/>
</dbReference>
<gene>
    <name evidence="3" type="ORF">K8W01_05490</name>
</gene>
<feature type="chain" id="PRO_5038128379" evidence="2">
    <location>
        <begin position="22"/>
        <end position="156"/>
    </location>
</feature>
<feature type="signal peptide" evidence="2">
    <location>
        <begin position="1"/>
        <end position="21"/>
    </location>
</feature>
<sequence length="156" mass="16126">MTVRPLIAALLIGGLAWPVSAQETAPPPAQEAPKDAAPPRPIRNAPNPRALEFAAYIFSAVNVCGYQLGTPQFEALLAKQNTTLADVSPRGPFGGRVMGIFSLMSNQMNLNREQSCLAVAGEYGPEGSVAKNVLLPPGSGEAPAAPDAPGSKPAQP</sequence>
<evidence type="ECO:0000256" key="1">
    <source>
        <dbReference type="SAM" id="MobiDB-lite"/>
    </source>
</evidence>
<proteinExistence type="predicted"/>
<dbReference type="AlphaFoldDB" id="A0A921JEC4"/>
<evidence type="ECO:0000313" key="4">
    <source>
        <dbReference type="Proteomes" id="UP000742631"/>
    </source>
</evidence>
<feature type="compositionally biased region" description="Pro residues" evidence="1">
    <location>
        <begin position="25"/>
        <end position="41"/>
    </location>
</feature>
<protein>
    <submittedName>
        <fullName evidence="3">Uncharacterized protein</fullName>
    </submittedName>
</protein>
<keyword evidence="2" id="KW-0732">Signal</keyword>
<reference evidence="3" key="1">
    <citation type="journal article" date="2021" name="PeerJ">
        <title>Extensive microbial diversity within the chicken gut microbiome revealed by metagenomics and culture.</title>
        <authorList>
            <person name="Gilroy R."/>
            <person name="Ravi A."/>
            <person name="Getino M."/>
            <person name="Pursley I."/>
            <person name="Horton D.L."/>
            <person name="Alikhan N.F."/>
            <person name="Baker D."/>
            <person name="Gharbi K."/>
            <person name="Hall N."/>
            <person name="Watson M."/>
            <person name="Adriaenssens E.M."/>
            <person name="Foster-Nyarko E."/>
            <person name="Jarju S."/>
            <person name="Secka A."/>
            <person name="Antonio M."/>
            <person name="Oren A."/>
            <person name="Chaudhuri R.R."/>
            <person name="La Ragione R."/>
            <person name="Hildebrand F."/>
            <person name="Pallen M.J."/>
        </authorList>
    </citation>
    <scope>NUCLEOTIDE SEQUENCE</scope>
    <source>
        <strain evidence="3">316</strain>
    </source>
</reference>
<evidence type="ECO:0000313" key="3">
    <source>
        <dbReference type="EMBL" id="HJE23094.1"/>
    </source>
</evidence>
<organism evidence="3 4">
    <name type="scientific">Methylorubrum populi</name>
    <dbReference type="NCBI Taxonomy" id="223967"/>
    <lineage>
        <taxon>Bacteria</taxon>
        <taxon>Pseudomonadati</taxon>
        <taxon>Pseudomonadota</taxon>
        <taxon>Alphaproteobacteria</taxon>
        <taxon>Hyphomicrobiales</taxon>
        <taxon>Methylobacteriaceae</taxon>
        <taxon>Methylorubrum</taxon>
    </lineage>
</organism>
<evidence type="ECO:0000256" key="2">
    <source>
        <dbReference type="SAM" id="SignalP"/>
    </source>
</evidence>
<name>A0A921JEC4_9HYPH</name>